<dbReference type="Proteomes" id="UP000242915">
    <property type="component" value="Unassembled WGS sequence"/>
</dbReference>
<organism evidence="2 3">
    <name type="scientific">Pseudomonas segetis</name>
    <dbReference type="NCBI Taxonomy" id="298908"/>
    <lineage>
        <taxon>Bacteria</taxon>
        <taxon>Pseudomonadati</taxon>
        <taxon>Pseudomonadota</taxon>
        <taxon>Gammaproteobacteria</taxon>
        <taxon>Pseudomonadales</taxon>
        <taxon>Pseudomonadaceae</taxon>
        <taxon>Pseudomonas</taxon>
    </lineage>
</organism>
<feature type="chain" id="PRO_5013212348" evidence="1">
    <location>
        <begin position="21"/>
        <end position="383"/>
    </location>
</feature>
<dbReference type="GO" id="GO:0008643">
    <property type="term" value="P:carbohydrate transport"/>
    <property type="evidence" value="ECO:0007669"/>
    <property type="project" value="InterPro"/>
</dbReference>
<dbReference type="EMBL" id="FZOG01000001">
    <property type="protein sequence ID" value="SNR94194.1"/>
    <property type="molecule type" value="Genomic_DNA"/>
</dbReference>
<keyword evidence="1" id="KW-0732">Signal</keyword>
<feature type="signal peptide" evidence="1">
    <location>
        <begin position="1"/>
        <end position="20"/>
    </location>
</feature>
<dbReference type="AlphaFoldDB" id="A0A239AGN1"/>
<accession>A0A239AGN1</accession>
<protein>
    <submittedName>
        <fullName evidence="2">Maltose operon substrate-binding protein (MalM)</fullName>
    </submittedName>
</protein>
<proteinExistence type="predicted"/>
<evidence type="ECO:0000313" key="3">
    <source>
        <dbReference type="Proteomes" id="UP000242915"/>
    </source>
</evidence>
<gene>
    <name evidence="2" type="ORF">SAMN05216255_1140</name>
</gene>
<dbReference type="RefSeq" id="WP_089359044.1">
    <property type="nucleotide sequence ID" value="NZ_FZOG01000001.1"/>
</dbReference>
<sequence>MNALKSLLMTCMLVSTADLSAGSRYLTWVDDQGRVHNTVLNEAFATQQSRANREVLLSDHARLNNPGKTLLRQSTNESKRRYFTWVDSSGVLQNSFYAGRPLFEAGSKVVLSTGESSSEYIDADVLEGRGYQREGDDGQYYTWVDEQGRMRNSRLNPSTGSATSINTAAVEYTEGRQIKFAKKPVLLPNLDGRRTAAMNDLLAGSSQPEAVLYAELIDRCCAQMVEENFTPLSIDEPRFEELNRFSPSFDFPMGRSFYAAIKLPKVKQSYGLRVRSFANKEVVYPSLLFLDAQKRPTRLVSDAVYQLHAETWYRFAFIEGVVKVRPAANESYVLVLTTDEDKGLKTFDNQPFNRPLQKAVVDDAGIQVHSHSGMGSFELAVVR</sequence>
<dbReference type="InterPro" id="IPR010794">
    <property type="entry name" value="MalM"/>
</dbReference>
<dbReference type="GO" id="GO:0042597">
    <property type="term" value="C:periplasmic space"/>
    <property type="evidence" value="ECO:0007669"/>
    <property type="project" value="InterPro"/>
</dbReference>
<keyword evidence="3" id="KW-1185">Reference proteome</keyword>
<name>A0A239AGN1_9PSED</name>
<dbReference type="Pfam" id="PF07148">
    <property type="entry name" value="MalM"/>
    <property type="match status" value="1"/>
</dbReference>
<evidence type="ECO:0000256" key="1">
    <source>
        <dbReference type="SAM" id="SignalP"/>
    </source>
</evidence>
<evidence type="ECO:0000313" key="2">
    <source>
        <dbReference type="EMBL" id="SNR94194.1"/>
    </source>
</evidence>
<reference evidence="3" key="1">
    <citation type="submission" date="2017-06" db="EMBL/GenBank/DDBJ databases">
        <authorList>
            <person name="Varghese N."/>
            <person name="Submissions S."/>
        </authorList>
    </citation>
    <scope>NUCLEOTIDE SEQUENCE [LARGE SCALE GENOMIC DNA]</scope>
    <source>
        <strain evidence="3">CIP 108523</strain>
    </source>
</reference>